<dbReference type="VEuPathDB" id="FungiDB:RhiirFUN_010383"/>
<dbReference type="PANTHER" id="PTHR45632">
    <property type="entry name" value="LD33804P"/>
    <property type="match status" value="1"/>
</dbReference>
<proteinExistence type="predicted"/>
<dbReference type="PROSITE" id="PS50097">
    <property type="entry name" value="BTB"/>
    <property type="match status" value="1"/>
</dbReference>
<comment type="caution">
    <text evidence="2">The sequence shown here is derived from an EMBL/GenBank/DDBJ whole genome shotgun (WGS) entry which is preliminary data.</text>
</comment>
<dbReference type="Proteomes" id="UP000684084">
    <property type="component" value="Unassembled WGS sequence"/>
</dbReference>
<gene>
    <name evidence="2" type="ORF">CHRIB12_LOCUS7416</name>
</gene>
<sequence>MSQQNNHIHYHIDGDVLFVVEDTKFLVHKNIIGLASKMFYDMFTCATPNYSTQNDSENTPVVVLEGESKKTFENLLSYIYPNTFILIDWDNIEEFLRFSEKYIVDSVLLSAKTFLEREFRKNPLYSLILADRYHFKSLYKESSKLVLDKFPEYKRKDIFSQLSLYSHTVLTKKYNAYTDSLAKLANVDFTSGYLHCDDCNKQSDHDLKINQEFIERSKQVQILPLPLPPTPPSATRKILFNSIGYRTCDNQFMTFQLPRKFKKHFGVFEPLEWRRLYSRIKENFYLYARSLGNLMHAHVEDAL</sequence>
<protein>
    <recommendedName>
        <fullName evidence="1">BTB domain-containing protein</fullName>
    </recommendedName>
</protein>
<organism evidence="2 3">
    <name type="scientific">Rhizophagus irregularis</name>
    <dbReference type="NCBI Taxonomy" id="588596"/>
    <lineage>
        <taxon>Eukaryota</taxon>
        <taxon>Fungi</taxon>
        <taxon>Fungi incertae sedis</taxon>
        <taxon>Mucoromycota</taxon>
        <taxon>Glomeromycotina</taxon>
        <taxon>Glomeromycetes</taxon>
        <taxon>Glomerales</taxon>
        <taxon>Glomeraceae</taxon>
        <taxon>Rhizophagus</taxon>
    </lineage>
</organism>
<dbReference type="InterPro" id="IPR000210">
    <property type="entry name" value="BTB/POZ_dom"/>
</dbReference>
<dbReference type="OrthoDB" id="2367075at2759"/>
<evidence type="ECO:0000259" key="1">
    <source>
        <dbReference type="PROSITE" id="PS50097"/>
    </source>
</evidence>
<evidence type="ECO:0000313" key="2">
    <source>
        <dbReference type="EMBL" id="CAB5358814.1"/>
    </source>
</evidence>
<dbReference type="CDD" id="cd18186">
    <property type="entry name" value="BTB_POZ_ZBTB_KLHL-like"/>
    <property type="match status" value="1"/>
</dbReference>
<name>A0A915Z2I1_9GLOM</name>
<reference evidence="2" key="1">
    <citation type="submission" date="2020-05" db="EMBL/GenBank/DDBJ databases">
        <authorList>
            <person name="Rincon C."/>
            <person name="Sanders R I."/>
            <person name="Robbins C."/>
            <person name="Chaturvedi A."/>
        </authorList>
    </citation>
    <scope>NUCLEOTIDE SEQUENCE</scope>
    <source>
        <strain evidence="2">CHB12</strain>
    </source>
</reference>
<dbReference type="SMART" id="SM00225">
    <property type="entry name" value="BTB"/>
    <property type="match status" value="1"/>
</dbReference>
<accession>A0A915Z2I1</accession>
<dbReference type="EMBL" id="CAGKOT010000013">
    <property type="protein sequence ID" value="CAB5358814.1"/>
    <property type="molecule type" value="Genomic_DNA"/>
</dbReference>
<feature type="domain" description="BTB" evidence="1">
    <location>
        <begin position="14"/>
        <end position="88"/>
    </location>
</feature>
<dbReference type="Pfam" id="PF00651">
    <property type="entry name" value="BTB"/>
    <property type="match status" value="1"/>
</dbReference>
<dbReference type="AlphaFoldDB" id="A0A915Z2I1"/>
<evidence type="ECO:0000313" key="3">
    <source>
        <dbReference type="Proteomes" id="UP000684084"/>
    </source>
</evidence>